<keyword evidence="6 8" id="KW-1133">Transmembrane helix</keyword>
<protein>
    <submittedName>
        <fullName evidence="10">Prepilin-type N-terminal cleavage/methylation domain-containing protein</fullName>
    </submittedName>
</protein>
<comment type="subcellular location">
    <subcellularLocation>
        <location evidence="1">Cell inner membrane</location>
        <topology evidence="1">Single-pass membrane protein</topology>
    </subcellularLocation>
</comment>
<evidence type="ECO:0000313" key="10">
    <source>
        <dbReference type="EMBL" id="TGD74025.1"/>
    </source>
</evidence>
<keyword evidence="3" id="KW-0488">Methylation</keyword>
<dbReference type="OrthoDB" id="5741495at2"/>
<reference evidence="10 11" key="1">
    <citation type="submission" date="2019-04" db="EMBL/GenBank/DDBJ databases">
        <title>Taxonomy of novel Haliea sp. from mangrove soil of West Coast of India.</title>
        <authorList>
            <person name="Verma A."/>
            <person name="Kumar P."/>
            <person name="Krishnamurthi S."/>
        </authorList>
    </citation>
    <scope>NUCLEOTIDE SEQUENCE [LARGE SCALE GENOMIC DNA]</scope>
    <source>
        <strain evidence="10 11">SAOS-164</strain>
    </source>
</reference>
<evidence type="ECO:0000259" key="9">
    <source>
        <dbReference type="Pfam" id="PF12019"/>
    </source>
</evidence>
<dbReference type="GO" id="GO:0015628">
    <property type="term" value="P:protein secretion by the type II secretion system"/>
    <property type="evidence" value="ECO:0007669"/>
    <property type="project" value="InterPro"/>
</dbReference>
<accession>A0A4Z0M3Z4</accession>
<dbReference type="GO" id="GO:0005886">
    <property type="term" value="C:plasma membrane"/>
    <property type="evidence" value="ECO:0007669"/>
    <property type="project" value="UniProtKB-SubCell"/>
</dbReference>
<name>A0A4Z0M3Z4_9GAMM</name>
<evidence type="ECO:0000256" key="7">
    <source>
        <dbReference type="ARBA" id="ARBA00023136"/>
    </source>
</evidence>
<feature type="domain" description="General secretion pathway GspH" evidence="9">
    <location>
        <begin position="45"/>
        <end position="167"/>
    </location>
</feature>
<proteinExistence type="predicted"/>
<evidence type="ECO:0000256" key="5">
    <source>
        <dbReference type="ARBA" id="ARBA00022692"/>
    </source>
</evidence>
<dbReference type="PROSITE" id="PS00409">
    <property type="entry name" value="PROKAR_NTER_METHYL"/>
    <property type="match status" value="1"/>
</dbReference>
<dbReference type="EMBL" id="SRLE01000006">
    <property type="protein sequence ID" value="TGD74025.1"/>
    <property type="molecule type" value="Genomic_DNA"/>
</dbReference>
<keyword evidence="11" id="KW-1185">Reference proteome</keyword>
<keyword evidence="5 8" id="KW-0812">Transmembrane</keyword>
<dbReference type="Pfam" id="PF07963">
    <property type="entry name" value="N_methyl"/>
    <property type="match status" value="1"/>
</dbReference>
<gene>
    <name evidence="10" type="ORF">E4634_07755</name>
</gene>
<organism evidence="10 11">
    <name type="scientific">Mangrovimicrobium sediminis</name>
    <dbReference type="NCBI Taxonomy" id="2562682"/>
    <lineage>
        <taxon>Bacteria</taxon>
        <taxon>Pseudomonadati</taxon>
        <taxon>Pseudomonadota</taxon>
        <taxon>Gammaproteobacteria</taxon>
        <taxon>Cellvibrionales</taxon>
        <taxon>Halieaceae</taxon>
        <taxon>Mangrovimicrobium</taxon>
    </lineage>
</organism>
<evidence type="ECO:0000256" key="8">
    <source>
        <dbReference type="SAM" id="Phobius"/>
    </source>
</evidence>
<evidence type="ECO:0000256" key="6">
    <source>
        <dbReference type="ARBA" id="ARBA00022989"/>
    </source>
</evidence>
<dbReference type="InterPro" id="IPR022346">
    <property type="entry name" value="T2SS_GspH"/>
</dbReference>
<keyword evidence="7 8" id="KW-0472">Membrane</keyword>
<dbReference type="PRINTS" id="PR00885">
    <property type="entry name" value="BCTERIALGSPH"/>
</dbReference>
<dbReference type="Proteomes" id="UP000298050">
    <property type="component" value="Unassembled WGS sequence"/>
</dbReference>
<dbReference type="NCBIfam" id="TIGR02532">
    <property type="entry name" value="IV_pilin_GFxxxE"/>
    <property type="match status" value="1"/>
</dbReference>
<keyword evidence="2" id="KW-1003">Cell membrane</keyword>
<dbReference type="Gene3D" id="3.55.40.10">
    <property type="entry name" value="minor pseudopilin epsh domain"/>
    <property type="match status" value="1"/>
</dbReference>
<dbReference type="AlphaFoldDB" id="A0A4Z0M3Z4"/>
<evidence type="ECO:0000256" key="1">
    <source>
        <dbReference type="ARBA" id="ARBA00004377"/>
    </source>
</evidence>
<keyword evidence="4" id="KW-0997">Cell inner membrane</keyword>
<dbReference type="GO" id="GO:0015627">
    <property type="term" value="C:type II protein secretion system complex"/>
    <property type="evidence" value="ECO:0007669"/>
    <property type="project" value="InterPro"/>
</dbReference>
<feature type="transmembrane region" description="Helical" evidence="8">
    <location>
        <begin position="12"/>
        <end position="33"/>
    </location>
</feature>
<dbReference type="InterPro" id="IPR012902">
    <property type="entry name" value="N_methyl_site"/>
</dbReference>
<sequence length="188" mass="21589">MDVGWQRGFSLLEMLVALLVIVLATSLVSLNISSGNEEKRLEMQVREIAESASYALDEAQFTGMDYGLLLRLDLVRGEPHYTWEWRERGPTDWREPQSGKGVFDSGDLVPQVELQLELEEVIQPQDVFSENLENPPPQLIFYASGETPPGALEFRDERDGALLWRIEWDLLGDFRVLFRGEEDPEYEQ</sequence>
<evidence type="ECO:0000256" key="4">
    <source>
        <dbReference type="ARBA" id="ARBA00022519"/>
    </source>
</evidence>
<dbReference type="RefSeq" id="WP_135442484.1">
    <property type="nucleotide sequence ID" value="NZ_SRLE01000006.1"/>
</dbReference>
<dbReference type="InterPro" id="IPR002416">
    <property type="entry name" value="T2SS_protein-GspH"/>
</dbReference>
<evidence type="ECO:0000313" key="11">
    <source>
        <dbReference type="Proteomes" id="UP000298050"/>
    </source>
</evidence>
<dbReference type="Pfam" id="PF12019">
    <property type="entry name" value="GspH"/>
    <property type="match status" value="1"/>
</dbReference>
<comment type="caution">
    <text evidence="10">The sequence shown here is derived from an EMBL/GenBank/DDBJ whole genome shotgun (WGS) entry which is preliminary data.</text>
</comment>
<evidence type="ECO:0000256" key="2">
    <source>
        <dbReference type="ARBA" id="ARBA00022475"/>
    </source>
</evidence>
<evidence type="ECO:0000256" key="3">
    <source>
        <dbReference type="ARBA" id="ARBA00022481"/>
    </source>
</evidence>